<dbReference type="EMBL" id="JAKMXF010000297">
    <property type="protein sequence ID" value="KAI6652795.1"/>
    <property type="molecule type" value="Genomic_DNA"/>
</dbReference>
<evidence type="ECO:0000313" key="3">
    <source>
        <dbReference type="Proteomes" id="UP001165289"/>
    </source>
</evidence>
<dbReference type="Gene3D" id="3.40.50.1820">
    <property type="entry name" value="alpha/beta hydrolase"/>
    <property type="match status" value="1"/>
</dbReference>
<gene>
    <name evidence="2" type="ORF">LOD99_4181</name>
</gene>
<protein>
    <recommendedName>
        <fullName evidence="1">AB hydrolase-1 domain-containing protein</fullName>
    </recommendedName>
</protein>
<evidence type="ECO:0000313" key="2">
    <source>
        <dbReference type="EMBL" id="KAI6652795.1"/>
    </source>
</evidence>
<dbReference type="SUPFAM" id="SSF53474">
    <property type="entry name" value="alpha/beta-Hydrolases"/>
    <property type="match status" value="1"/>
</dbReference>
<organism evidence="2 3">
    <name type="scientific">Oopsacas minuta</name>
    <dbReference type="NCBI Taxonomy" id="111878"/>
    <lineage>
        <taxon>Eukaryota</taxon>
        <taxon>Metazoa</taxon>
        <taxon>Porifera</taxon>
        <taxon>Hexactinellida</taxon>
        <taxon>Hexasterophora</taxon>
        <taxon>Lyssacinosida</taxon>
        <taxon>Leucopsacidae</taxon>
        <taxon>Oopsacas</taxon>
    </lineage>
</organism>
<feature type="domain" description="AB hydrolase-1" evidence="1">
    <location>
        <begin position="35"/>
        <end position="196"/>
    </location>
</feature>
<dbReference type="AlphaFoldDB" id="A0AAV7JWT1"/>
<dbReference type="InterPro" id="IPR000073">
    <property type="entry name" value="AB_hydrolase_1"/>
</dbReference>
<dbReference type="InterPro" id="IPR029058">
    <property type="entry name" value="AB_hydrolase_fold"/>
</dbReference>
<keyword evidence="3" id="KW-1185">Reference proteome</keyword>
<dbReference type="Proteomes" id="UP001165289">
    <property type="component" value="Unassembled WGS sequence"/>
</dbReference>
<name>A0AAV7JWT1_9METZ</name>
<dbReference type="Pfam" id="PF12697">
    <property type="entry name" value="Abhydrolase_6"/>
    <property type="match status" value="1"/>
</dbReference>
<proteinExistence type="predicted"/>
<sequence>MGTRIPYYLGRVFRIPPSLSERTSLLKWPLGWKGVVVHGGGGVAFTDTHPLVQHLTERYCSRGVHSIELPSHGSCASDNLFSAKIAKDHFYSTISTVIDSKTIVVSYSVGGIFTSSVWRSLCLSQDINPVAIFIGCHPRLVTRWPLISMYWSTPFTYLSQKDKWYQKKHCGDRGDGYQDYWKTTVKNTHDWLHPSSDIQADYRDLEFLKSKGMSAQWIIGDKDSAFPITHFQKSIDNKELVGGMERVMRIKSTHFNYFLKNWPHTQLAIDNILLAYRNSELEKS</sequence>
<reference evidence="2 3" key="1">
    <citation type="journal article" date="2023" name="BMC Biol.">
        <title>The compact genome of the sponge Oopsacas minuta (Hexactinellida) is lacking key metazoan core genes.</title>
        <authorList>
            <person name="Santini S."/>
            <person name="Schenkelaars Q."/>
            <person name="Jourda C."/>
            <person name="Duchesne M."/>
            <person name="Belahbib H."/>
            <person name="Rocher C."/>
            <person name="Selva M."/>
            <person name="Riesgo A."/>
            <person name="Vervoort M."/>
            <person name="Leys S.P."/>
            <person name="Kodjabachian L."/>
            <person name="Le Bivic A."/>
            <person name="Borchiellini C."/>
            <person name="Claverie J.M."/>
            <person name="Renard E."/>
        </authorList>
    </citation>
    <scope>NUCLEOTIDE SEQUENCE [LARGE SCALE GENOMIC DNA]</scope>
    <source>
        <strain evidence="2">SPO-2</strain>
    </source>
</reference>
<accession>A0AAV7JWT1</accession>
<comment type="caution">
    <text evidence="2">The sequence shown here is derived from an EMBL/GenBank/DDBJ whole genome shotgun (WGS) entry which is preliminary data.</text>
</comment>
<evidence type="ECO:0000259" key="1">
    <source>
        <dbReference type="Pfam" id="PF12697"/>
    </source>
</evidence>